<dbReference type="Gene3D" id="3.30.40.10">
    <property type="entry name" value="Zinc/RING finger domain, C3HC4 (zinc finger)"/>
    <property type="match status" value="1"/>
</dbReference>
<evidence type="ECO:0000256" key="2">
    <source>
        <dbReference type="ARBA" id="ARBA00022771"/>
    </source>
</evidence>
<evidence type="ECO:0000259" key="6">
    <source>
        <dbReference type="PROSITE" id="PS50089"/>
    </source>
</evidence>
<dbReference type="SUPFAM" id="SSF57850">
    <property type="entry name" value="RING/U-box"/>
    <property type="match status" value="1"/>
</dbReference>
<gene>
    <name evidence="8" type="primary">LOC104762630</name>
</gene>
<feature type="compositionally biased region" description="Low complexity" evidence="5">
    <location>
        <begin position="431"/>
        <end position="448"/>
    </location>
</feature>
<dbReference type="Proteomes" id="UP000694864">
    <property type="component" value="Chromosome 3"/>
</dbReference>
<feature type="region of interest" description="Disordered" evidence="5">
    <location>
        <begin position="304"/>
        <end position="365"/>
    </location>
</feature>
<keyword evidence="3" id="KW-0862">Zinc</keyword>
<keyword evidence="7" id="KW-1185">Reference proteome</keyword>
<dbReference type="PROSITE" id="PS50089">
    <property type="entry name" value="ZF_RING_2"/>
    <property type="match status" value="1"/>
</dbReference>
<dbReference type="GeneID" id="104762630"/>
<feature type="region of interest" description="Disordered" evidence="5">
    <location>
        <begin position="159"/>
        <end position="193"/>
    </location>
</feature>
<feature type="region of interest" description="Disordered" evidence="5">
    <location>
        <begin position="35"/>
        <end position="66"/>
    </location>
</feature>
<dbReference type="Pfam" id="PF13639">
    <property type="entry name" value="zf-RING_2"/>
    <property type="match status" value="1"/>
</dbReference>
<evidence type="ECO:0000313" key="7">
    <source>
        <dbReference type="Proteomes" id="UP000694864"/>
    </source>
</evidence>
<feature type="compositionally biased region" description="Polar residues" evidence="5">
    <location>
        <begin position="332"/>
        <end position="343"/>
    </location>
</feature>
<keyword evidence="1" id="KW-0479">Metal-binding</keyword>
<feature type="compositionally biased region" description="Basic and acidic residues" evidence="5">
    <location>
        <begin position="255"/>
        <end position="270"/>
    </location>
</feature>
<proteinExistence type="predicted"/>
<reference evidence="8" key="2">
    <citation type="submission" date="2025-08" db="UniProtKB">
        <authorList>
            <consortium name="RefSeq"/>
        </authorList>
    </citation>
    <scope>IDENTIFICATION</scope>
    <source>
        <tissue evidence="8">Leaf</tissue>
    </source>
</reference>
<feature type="compositionally biased region" description="Basic and acidic residues" evidence="5">
    <location>
        <begin position="179"/>
        <end position="189"/>
    </location>
</feature>
<feature type="region of interest" description="Disordered" evidence="5">
    <location>
        <begin position="426"/>
        <end position="493"/>
    </location>
</feature>
<name>A0ABM1RII5_CAMSA</name>
<dbReference type="RefSeq" id="XP_019098823.1">
    <property type="nucleotide sequence ID" value="XM_019243278.1"/>
</dbReference>
<feature type="domain" description="RING-type" evidence="6">
    <location>
        <begin position="587"/>
        <end position="628"/>
    </location>
</feature>
<dbReference type="InterPro" id="IPR001841">
    <property type="entry name" value="Znf_RING"/>
</dbReference>
<dbReference type="CDD" id="cd16454">
    <property type="entry name" value="RING-H2_PA-TM-RING"/>
    <property type="match status" value="1"/>
</dbReference>
<evidence type="ECO:0000256" key="1">
    <source>
        <dbReference type="ARBA" id="ARBA00022723"/>
    </source>
</evidence>
<keyword evidence="2 4" id="KW-0863">Zinc-finger</keyword>
<dbReference type="SMART" id="SM00184">
    <property type="entry name" value="RING"/>
    <property type="match status" value="1"/>
</dbReference>
<organism evidence="7 8">
    <name type="scientific">Camelina sativa</name>
    <name type="common">False flax</name>
    <name type="synonym">Myagrum sativum</name>
    <dbReference type="NCBI Taxonomy" id="90675"/>
    <lineage>
        <taxon>Eukaryota</taxon>
        <taxon>Viridiplantae</taxon>
        <taxon>Streptophyta</taxon>
        <taxon>Embryophyta</taxon>
        <taxon>Tracheophyta</taxon>
        <taxon>Spermatophyta</taxon>
        <taxon>Magnoliopsida</taxon>
        <taxon>eudicotyledons</taxon>
        <taxon>Gunneridae</taxon>
        <taxon>Pentapetalae</taxon>
        <taxon>rosids</taxon>
        <taxon>malvids</taxon>
        <taxon>Brassicales</taxon>
        <taxon>Brassicaceae</taxon>
        <taxon>Camelineae</taxon>
        <taxon>Camelina</taxon>
    </lineage>
</organism>
<protein>
    <submittedName>
        <fullName evidence="8">E3 ubiquitin-protein ligase RNF12 isoform X1</fullName>
    </submittedName>
</protein>
<accession>A0ABM1RII5</accession>
<feature type="region of interest" description="Disordered" evidence="5">
    <location>
        <begin position="248"/>
        <end position="287"/>
    </location>
</feature>
<dbReference type="PANTHER" id="PTHR45931:SF25">
    <property type="entry name" value="E3 UBIQUITIN-PROTEIN LIGASE RLIM-LIKE ISOFORM X1"/>
    <property type="match status" value="1"/>
</dbReference>
<sequence>MQLAPHRTTRVSVLTFESHSIGMENTDFDMVITIPDTPDRPVRTREVKRRPPSPEAPVRYQGEEDRNYISDRTRAILETGGNREISDTLTRSRASGGTSLFRRPAVEKYKGKSISVDPCGARAERNPVLNLNQLNGHAASKDINGCSPLRGDHNSFMLPPGNSNKGKEKADCGSVSNRETIDLSSDRQQNRGTKRLVRHGCISPHGIAARARLAADTSSKETVSVEQELASETSTSIGIREIVSGIDIHGRSRGKRPESSRSRVASRDGSEGWVSTRSRNQRDESDTRGICSFVSGLDVHETGVVERETRQQRRRRNGFTSSRASNEPEVTVITSPGEPSNSRPPRIQNHQRRNTQVLEIEDSSPEVRIFGGPTHIENGVSDLNVRQIEADEILARELQEQLYQEERLIRHEQEQMDLNLARMLEQEENSLRASSSRSSTRNTRNSSTIAANPGGRSRLEARLQQRSLRRRLNPPQARAPVRAPPRGRGHRLGRAPGLLDGAMNLSFPNDMSFDEQRLDFLEGLENAIEHTISSRNLLHMDRDFNEDDYEMLLALDDNNHRHGGASTQRINDLPESTVQTDKFEETCVICLETPTIGDTIRHLPCLHKFHKDCIDPWLGRSKACPVCKSSVT</sequence>
<evidence type="ECO:0000256" key="4">
    <source>
        <dbReference type="PROSITE-ProRule" id="PRU00175"/>
    </source>
</evidence>
<dbReference type="InterPro" id="IPR051834">
    <property type="entry name" value="RING_finger_E3_ligase"/>
</dbReference>
<reference evidence="7" key="1">
    <citation type="journal article" date="2014" name="Nat. Commun.">
        <title>The emerging biofuel crop Camelina sativa retains a highly undifferentiated hexaploid genome structure.</title>
        <authorList>
            <person name="Kagale S."/>
            <person name="Koh C."/>
            <person name="Nixon J."/>
            <person name="Bollina V."/>
            <person name="Clarke W.E."/>
            <person name="Tuteja R."/>
            <person name="Spillane C."/>
            <person name="Robinson S.J."/>
            <person name="Links M.G."/>
            <person name="Clarke C."/>
            <person name="Higgins E.E."/>
            <person name="Huebert T."/>
            <person name="Sharpe A.G."/>
            <person name="Parkin I.A."/>
        </authorList>
    </citation>
    <scope>NUCLEOTIDE SEQUENCE [LARGE SCALE GENOMIC DNA]</scope>
    <source>
        <strain evidence="7">cv. DH55</strain>
    </source>
</reference>
<dbReference type="InterPro" id="IPR013083">
    <property type="entry name" value="Znf_RING/FYVE/PHD"/>
</dbReference>
<dbReference type="PANTHER" id="PTHR45931">
    <property type="entry name" value="SI:CH211-59O9.10"/>
    <property type="match status" value="1"/>
</dbReference>
<evidence type="ECO:0000313" key="8">
    <source>
        <dbReference type="RefSeq" id="XP_019098823.1"/>
    </source>
</evidence>
<evidence type="ECO:0000256" key="3">
    <source>
        <dbReference type="ARBA" id="ARBA00022833"/>
    </source>
</evidence>
<feature type="compositionally biased region" description="Low complexity" evidence="5">
    <location>
        <begin position="474"/>
        <end position="484"/>
    </location>
</feature>
<evidence type="ECO:0000256" key="5">
    <source>
        <dbReference type="SAM" id="MobiDB-lite"/>
    </source>
</evidence>